<dbReference type="InterPro" id="IPR011711">
    <property type="entry name" value="GntR_C"/>
</dbReference>
<dbReference type="CDD" id="cd07377">
    <property type="entry name" value="WHTH_GntR"/>
    <property type="match status" value="1"/>
</dbReference>
<dbReference type="Proteomes" id="UP000095401">
    <property type="component" value="Chromosome"/>
</dbReference>
<evidence type="ECO:0000256" key="3">
    <source>
        <dbReference type="ARBA" id="ARBA00023163"/>
    </source>
</evidence>
<dbReference type="KEGG" id="aprs:BI364_02990"/>
<sequence length="230" mass="25006">MLSLPAHPALIDQVYETLRDAICTLDLAPGERLRQAELAERLGVSRQPVSHALQLLKRDGLVQESGRKGLAVAEIDPERIRQRYEVREALDALAARLAARRAGAGALSEAERNALEQPFSGTDGDGAPPAATLLSADRAFHTALYRASGNPEIEAVIAPHWPHLMRAMAVVLRESGAARRTWDEHTLILRHILDGDEHTAAEAARTHAARAGASMIRRLESRQTGPGDRP</sequence>
<evidence type="ECO:0000313" key="6">
    <source>
        <dbReference type="Proteomes" id="UP000095401"/>
    </source>
</evidence>
<dbReference type="PANTHER" id="PTHR43537:SF45">
    <property type="entry name" value="GNTR FAMILY REGULATORY PROTEIN"/>
    <property type="match status" value="1"/>
</dbReference>
<dbReference type="InterPro" id="IPR008920">
    <property type="entry name" value="TF_FadR/GntR_C"/>
</dbReference>
<dbReference type="Pfam" id="PF07729">
    <property type="entry name" value="FCD"/>
    <property type="match status" value="1"/>
</dbReference>
<evidence type="ECO:0000313" key="5">
    <source>
        <dbReference type="EMBL" id="AOU99498.1"/>
    </source>
</evidence>
<dbReference type="Pfam" id="PF00392">
    <property type="entry name" value="GntR"/>
    <property type="match status" value="1"/>
</dbReference>
<keyword evidence="6" id="KW-1185">Reference proteome</keyword>
<evidence type="ECO:0000256" key="1">
    <source>
        <dbReference type="ARBA" id="ARBA00023015"/>
    </source>
</evidence>
<dbReference type="GO" id="GO:0003677">
    <property type="term" value="F:DNA binding"/>
    <property type="evidence" value="ECO:0007669"/>
    <property type="project" value="UniProtKB-KW"/>
</dbReference>
<dbReference type="Gene3D" id="1.10.10.10">
    <property type="entry name" value="Winged helix-like DNA-binding domain superfamily/Winged helix DNA-binding domain"/>
    <property type="match status" value="1"/>
</dbReference>
<dbReference type="SUPFAM" id="SSF48008">
    <property type="entry name" value="GntR ligand-binding domain-like"/>
    <property type="match status" value="1"/>
</dbReference>
<dbReference type="AlphaFoldDB" id="A0A1D8ISK3"/>
<dbReference type="InterPro" id="IPR036388">
    <property type="entry name" value="WH-like_DNA-bd_sf"/>
</dbReference>
<evidence type="ECO:0000259" key="4">
    <source>
        <dbReference type="PROSITE" id="PS50949"/>
    </source>
</evidence>
<dbReference type="GO" id="GO:0003700">
    <property type="term" value="F:DNA-binding transcription factor activity"/>
    <property type="evidence" value="ECO:0007669"/>
    <property type="project" value="InterPro"/>
</dbReference>
<reference evidence="6" key="1">
    <citation type="submission" date="2016-09" db="EMBL/GenBank/DDBJ databases">
        <title>Acidihalobacter prosperus F5.</title>
        <authorList>
            <person name="Khaleque H.N."/>
            <person name="Ramsay J.P."/>
            <person name="Kaksonen A.H."/>
            <person name="Boxall N.J."/>
            <person name="Watkin E.L.J."/>
        </authorList>
    </citation>
    <scope>NUCLEOTIDE SEQUENCE [LARGE SCALE GENOMIC DNA]</scope>
    <source>
        <strain evidence="6">F5</strain>
    </source>
</reference>
<dbReference type="InterPro" id="IPR000524">
    <property type="entry name" value="Tscrpt_reg_HTH_GntR"/>
</dbReference>
<dbReference type="SUPFAM" id="SSF46785">
    <property type="entry name" value="Winged helix' DNA-binding domain"/>
    <property type="match status" value="1"/>
</dbReference>
<keyword evidence="3" id="KW-0804">Transcription</keyword>
<keyword evidence="2" id="KW-0238">DNA-binding</keyword>
<dbReference type="SMART" id="SM00895">
    <property type="entry name" value="FCD"/>
    <property type="match status" value="1"/>
</dbReference>
<dbReference type="Gene3D" id="1.20.120.530">
    <property type="entry name" value="GntR ligand-binding domain-like"/>
    <property type="match status" value="1"/>
</dbReference>
<proteinExistence type="predicted"/>
<evidence type="ECO:0000256" key="2">
    <source>
        <dbReference type="ARBA" id="ARBA00023125"/>
    </source>
</evidence>
<dbReference type="RefSeq" id="WP_070079846.1">
    <property type="nucleotide sequence ID" value="NZ_CP017415.1"/>
</dbReference>
<keyword evidence="1" id="KW-0805">Transcription regulation</keyword>
<gene>
    <name evidence="5" type="ORF">BI364_02990</name>
</gene>
<organism evidence="5 6">
    <name type="scientific">Acidihalobacter yilgarnensis</name>
    <dbReference type="NCBI Taxonomy" id="2819280"/>
    <lineage>
        <taxon>Bacteria</taxon>
        <taxon>Pseudomonadati</taxon>
        <taxon>Pseudomonadota</taxon>
        <taxon>Gammaproteobacteria</taxon>
        <taxon>Chromatiales</taxon>
        <taxon>Ectothiorhodospiraceae</taxon>
        <taxon>Acidihalobacter</taxon>
    </lineage>
</organism>
<dbReference type="PANTHER" id="PTHR43537">
    <property type="entry name" value="TRANSCRIPTIONAL REGULATOR, GNTR FAMILY"/>
    <property type="match status" value="1"/>
</dbReference>
<accession>A0A1D8ISK3</accession>
<dbReference type="EMBL" id="CP017415">
    <property type="protein sequence ID" value="AOU99498.1"/>
    <property type="molecule type" value="Genomic_DNA"/>
</dbReference>
<dbReference type="PROSITE" id="PS50949">
    <property type="entry name" value="HTH_GNTR"/>
    <property type="match status" value="1"/>
</dbReference>
<name>A0A1D8ISK3_9GAMM</name>
<feature type="domain" description="HTH gntR-type" evidence="4">
    <location>
        <begin position="8"/>
        <end position="75"/>
    </location>
</feature>
<dbReference type="InterPro" id="IPR036390">
    <property type="entry name" value="WH_DNA-bd_sf"/>
</dbReference>
<protein>
    <recommendedName>
        <fullName evidence="4">HTH gntR-type domain-containing protein</fullName>
    </recommendedName>
</protein>
<dbReference type="SMART" id="SM00345">
    <property type="entry name" value="HTH_GNTR"/>
    <property type="match status" value="1"/>
</dbReference>